<keyword evidence="3" id="KW-1185">Reference proteome</keyword>
<dbReference type="EMBL" id="CAMPGE010029388">
    <property type="protein sequence ID" value="CAI2386853.1"/>
    <property type="molecule type" value="Genomic_DNA"/>
</dbReference>
<proteinExistence type="predicted"/>
<dbReference type="AlphaFoldDB" id="A0AAD1Y966"/>
<comment type="caution">
    <text evidence="2">The sequence shown here is derived from an EMBL/GenBank/DDBJ whole genome shotgun (WGS) entry which is preliminary data.</text>
</comment>
<gene>
    <name evidence="2" type="ORF">ECRASSUSDP1_LOCUS28478</name>
</gene>
<evidence type="ECO:0000313" key="2">
    <source>
        <dbReference type="EMBL" id="CAI2386853.1"/>
    </source>
</evidence>
<feature type="region of interest" description="Disordered" evidence="1">
    <location>
        <begin position="174"/>
        <end position="197"/>
    </location>
</feature>
<dbReference type="Proteomes" id="UP001295684">
    <property type="component" value="Unassembled WGS sequence"/>
</dbReference>
<evidence type="ECO:0000313" key="3">
    <source>
        <dbReference type="Proteomes" id="UP001295684"/>
    </source>
</evidence>
<sequence length="197" mass="23450">MEEMLRCRETPVVKVNDHGKCENRKIRFDQDFLVVIKGKSSEKRKVYYEDITGVSYTSNLNNPEFVIHNEIGDLRFKCEYNEINPDEDLLIKLRYLQEFLHNWDSDHNIPFFCVEMEDLKLYHNTKKDYKRSKSLNFPSMTWKICADDLESRSDLPKPNFEIPHFKAYHTSFSSEEYSLDDQETSSRSKKSLGERRG</sequence>
<evidence type="ECO:0000256" key="1">
    <source>
        <dbReference type="SAM" id="MobiDB-lite"/>
    </source>
</evidence>
<name>A0AAD1Y966_EUPCR</name>
<organism evidence="2 3">
    <name type="scientific">Euplotes crassus</name>
    <dbReference type="NCBI Taxonomy" id="5936"/>
    <lineage>
        <taxon>Eukaryota</taxon>
        <taxon>Sar</taxon>
        <taxon>Alveolata</taxon>
        <taxon>Ciliophora</taxon>
        <taxon>Intramacronucleata</taxon>
        <taxon>Spirotrichea</taxon>
        <taxon>Hypotrichia</taxon>
        <taxon>Euplotida</taxon>
        <taxon>Euplotidae</taxon>
        <taxon>Moneuplotes</taxon>
    </lineage>
</organism>
<accession>A0AAD1Y966</accession>
<reference evidence="2" key="1">
    <citation type="submission" date="2023-07" db="EMBL/GenBank/DDBJ databases">
        <authorList>
            <consortium name="AG Swart"/>
            <person name="Singh M."/>
            <person name="Singh A."/>
            <person name="Seah K."/>
            <person name="Emmerich C."/>
        </authorList>
    </citation>
    <scope>NUCLEOTIDE SEQUENCE</scope>
    <source>
        <strain evidence="2">DP1</strain>
    </source>
</reference>
<protein>
    <submittedName>
        <fullName evidence="2">Uncharacterized protein</fullName>
    </submittedName>
</protein>